<dbReference type="InterPro" id="IPR029063">
    <property type="entry name" value="SAM-dependent_MTases_sf"/>
</dbReference>
<keyword evidence="1" id="KW-0808">Transferase</keyword>
<dbReference type="RefSeq" id="WP_167695071.1">
    <property type="nucleotide sequence ID" value="NZ_CP118181.1"/>
</dbReference>
<reference evidence="1" key="1">
    <citation type="submission" date="2020-03" db="EMBL/GenBank/DDBJ databases">
        <title>Spirochaetal bacteria isolated from arthropods constitute a novel genus Entomospira genus novum within the order Spirochaetales.</title>
        <authorList>
            <person name="Grana-Miraglia L."/>
            <person name="Sikutova S."/>
            <person name="Fingerle V."/>
            <person name="Sing A."/>
            <person name="Castillo-Ramirez S."/>
            <person name="Margos G."/>
            <person name="Rudolf I."/>
        </authorList>
    </citation>
    <scope>NUCLEOTIDE SEQUENCE</scope>
    <source>
        <strain evidence="1">BR149</strain>
    </source>
</reference>
<evidence type="ECO:0000313" key="2">
    <source>
        <dbReference type="Proteomes" id="UP000778951"/>
    </source>
</evidence>
<dbReference type="GO" id="GO:0032259">
    <property type="term" value="P:methylation"/>
    <property type="evidence" value="ECO:0007669"/>
    <property type="project" value="UniProtKB-KW"/>
</dbReference>
<evidence type="ECO:0000313" key="1">
    <source>
        <dbReference type="EMBL" id="NIZ68959.1"/>
    </source>
</evidence>
<dbReference type="Proteomes" id="UP000778951">
    <property type="component" value="Unassembled WGS sequence"/>
</dbReference>
<protein>
    <submittedName>
        <fullName evidence="1">SAM-dependent methyltransferase</fullName>
    </submittedName>
</protein>
<dbReference type="EMBL" id="JAATLM010000001">
    <property type="protein sequence ID" value="NIZ68959.1"/>
    <property type="molecule type" value="Genomic_DNA"/>
</dbReference>
<sequence>MYRVDRNNFYKEQKNATIYTPKATSAFLFALLSPHIKKDGLIFDPCVGAGSLLEPFHSAGYRVLGIDIEDQGFIDTQVVNYLSLTPDFFSEKPALILMNPPFNVDAKTKAYIKEHYSGRPLLPEIWLLKVIELFGKDIPIVMFTPYGFRLNQTQTSKRWQRFSSGHFPEITSIISLPKDLFEGILFHSEILIFNLPNLKGHYFYQL</sequence>
<dbReference type="PROSITE" id="PS00092">
    <property type="entry name" value="N6_MTASE"/>
    <property type="match status" value="1"/>
</dbReference>
<accession>A0A968KTZ3</accession>
<dbReference type="GO" id="GO:0003676">
    <property type="term" value="F:nucleic acid binding"/>
    <property type="evidence" value="ECO:0007669"/>
    <property type="project" value="InterPro"/>
</dbReference>
<organism evidence="1 2">
    <name type="scientific">Entomospira culicis</name>
    <dbReference type="NCBI Taxonomy" id="2719989"/>
    <lineage>
        <taxon>Bacteria</taxon>
        <taxon>Pseudomonadati</taxon>
        <taxon>Spirochaetota</taxon>
        <taxon>Spirochaetia</taxon>
        <taxon>Spirochaetales</taxon>
        <taxon>Spirochaetaceae</taxon>
        <taxon>Entomospira</taxon>
    </lineage>
</organism>
<dbReference type="SUPFAM" id="SSF53335">
    <property type="entry name" value="S-adenosyl-L-methionine-dependent methyltransferases"/>
    <property type="match status" value="1"/>
</dbReference>
<gene>
    <name evidence="1" type="ORF">HCT48_01835</name>
</gene>
<dbReference type="InterPro" id="IPR002052">
    <property type="entry name" value="DNA_methylase_N6_adenine_CS"/>
</dbReference>
<comment type="caution">
    <text evidence="1">The sequence shown here is derived from an EMBL/GenBank/DDBJ whole genome shotgun (WGS) entry which is preliminary data.</text>
</comment>
<dbReference type="AlphaFoldDB" id="A0A968KTZ3"/>
<keyword evidence="1" id="KW-0489">Methyltransferase</keyword>
<dbReference type="Gene3D" id="3.40.50.150">
    <property type="entry name" value="Vaccinia Virus protein VP39"/>
    <property type="match status" value="1"/>
</dbReference>
<dbReference type="GO" id="GO:0008168">
    <property type="term" value="F:methyltransferase activity"/>
    <property type="evidence" value="ECO:0007669"/>
    <property type="project" value="UniProtKB-KW"/>
</dbReference>
<name>A0A968KTZ3_9SPIO</name>
<dbReference type="PRINTS" id="PR00507">
    <property type="entry name" value="N12N6MTFRASE"/>
</dbReference>
<keyword evidence="2" id="KW-1185">Reference proteome</keyword>
<proteinExistence type="predicted"/>